<dbReference type="Pfam" id="PF04103">
    <property type="entry name" value="CD20"/>
    <property type="match status" value="1"/>
</dbReference>
<gene>
    <name evidence="6" type="ORF">AMELA_G00054160</name>
</gene>
<keyword evidence="4 5" id="KW-0472">Membrane</keyword>
<evidence type="ECO:0000256" key="5">
    <source>
        <dbReference type="SAM" id="Phobius"/>
    </source>
</evidence>
<evidence type="ECO:0000256" key="4">
    <source>
        <dbReference type="ARBA" id="ARBA00023136"/>
    </source>
</evidence>
<evidence type="ECO:0000256" key="2">
    <source>
        <dbReference type="ARBA" id="ARBA00022692"/>
    </source>
</evidence>
<feature type="transmembrane region" description="Helical" evidence="5">
    <location>
        <begin position="58"/>
        <end position="80"/>
    </location>
</feature>
<dbReference type="Proteomes" id="UP000593565">
    <property type="component" value="Unassembled WGS sequence"/>
</dbReference>
<keyword evidence="3 5" id="KW-1133">Transmembrane helix</keyword>
<name>A0A7J6B987_AMEME</name>
<evidence type="ECO:0000256" key="3">
    <source>
        <dbReference type="ARBA" id="ARBA00022989"/>
    </source>
</evidence>
<evidence type="ECO:0000256" key="1">
    <source>
        <dbReference type="ARBA" id="ARBA00004141"/>
    </source>
</evidence>
<protein>
    <submittedName>
        <fullName evidence="6">Uncharacterized protein</fullName>
    </submittedName>
</protein>
<keyword evidence="2 5" id="KW-0812">Transmembrane</keyword>
<comment type="subcellular location">
    <subcellularLocation>
        <location evidence="1">Membrane</location>
        <topology evidence="1">Multi-pass membrane protein</topology>
    </subcellularLocation>
</comment>
<dbReference type="EMBL" id="JAAGNN010000004">
    <property type="protein sequence ID" value="KAF4090631.1"/>
    <property type="molecule type" value="Genomic_DNA"/>
</dbReference>
<feature type="transmembrane region" description="Helical" evidence="5">
    <location>
        <begin position="121"/>
        <end position="143"/>
    </location>
</feature>
<feature type="transmembrane region" description="Helical" evidence="5">
    <location>
        <begin position="6"/>
        <end position="26"/>
    </location>
</feature>
<proteinExistence type="predicted"/>
<comment type="caution">
    <text evidence="6">The sequence shown here is derived from an EMBL/GenBank/DDBJ whole genome shotgun (WGS) entry which is preliminary data.</text>
</comment>
<dbReference type="GO" id="GO:0016020">
    <property type="term" value="C:membrane"/>
    <property type="evidence" value="ECO:0007669"/>
    <property type="project" value="UniProtKB-SubCell"/>
</dbReference>
<dbReference type="InterPro" id="IPR007237">
    <property type="entry name" value="CD20-like"/>
</dbReference>
<evidence type="ECO:0000313" key="6">
    <source>
        <dbReference type="EMBL" id="KAF4090631.1"/>
    </source>
</evidence>
<feature type="transmembrane region" description="Helical" evidence="5">
    <location>
        <begin position="172"/>
        <end position="192"/>
    </location>
</feature>
<accession>A0A7J6B987</accession>
<sequence>MRTLFSVLLDITTIPALTFLLLNKLIPESRTPAVKMAESQIEPPCKLHRLFRVYDPEVVAVMTILLGLFQVLLGFPAYYMSINIKLLHVCPVFVGAVYVAGGSFAMACIRTPSRKLVKSCLYASVFGLLVGLSAIFVYGYAVYDIESVKICESDDISHDCAQHGVIEYFHGISALLMIYDMGALILQGLLLFSARKGLKTN</sequence>
<dbReference type="AlphaFoldDB" id="A0A7J6B987"/>
<reference evidence="6 7" key="1">
    <citation type="submission" date="2020-02" db="EMBL/GenBank/DDBJ databases">
        <title>A chromosome-scale genome assembly of the black bullhead catfish (Ameiurus melas).</title>
        <authorList>
            <person name="Wen M."/>
            <person name="Zham M."/>
            <person name="Cabau C."/>
            <person name="Klopp C."/>
            <person name="Donnadieu C."/>
            <person name="Roques C."/>
            <person name="Bouchez O."/>
            <person name="Lampietro C."/>
            <person name="Jouanno E."/>
            <person name="Herpin A."/>
            <person name="Louis A."/>
            <person name="Berthelot C."/>
            <person name="Parey E."/>
            <person name="Roest-Crollius H."/>
            <person name="Braasch I."/>
            <person name="Postlethwait J."/>
            <person name="Robinson-Rechavi M."/>
            <person name="Echchiki A."/>
            <person name="Begum T."/>
            <person name="Montfort J."/>
            <person name="Schartl M."/>
            <person name="Bobe J."/>
            <person name="Guiguen Y."/>
        </authorList>
    </citation>
    <scope>NUCLEOTIDE SEQUENCE [LARGE SCALE GENOMIC DNA]</scope>
    <source>
        <strain evidence="6">M_S1</strain>
        <tissue evidence="6">Blood</tissue>
    </source>
</reference>
<evidence type="ECO:0000313" key="7">
    <source>
        <dbReference type="Proteomes" id="UP000593565"/>
    </source>
</evidence>
<keyword evidence="7" id="KW-1185">Reference proteome</keyword>
<organism evidence="6 7">
    <name type="scientific">Ameiurus melas</name>
    <name type="common">Black bullhead</name>
    <name type="synonym">Silurus melas</name>
    <dbReference type="NCBI Taxonomy" id="219545"/>
    <lineage>
        <taxon>Eukaryota</taxon>
        <taxon>Metazoa</taxon>
        <taxon>Chordata</taxon>
        <taxon>Craniata</taxon>
        <taxon>Vertebrata</taxon>
        <taxon>Euteleostomi</taxon>
        <taxon>Actinopterygii</taxon>
        <taxon>Neopterygii</taxon>
        <taxon>Teleostei</taxon>
        <taxon>Ostariophysi</taxon>
        <taxon>Siluriformes</taxon>
        <taxon>Ictaluridae</taxon>
        <taxon>Ameiurus</taxon>
    </lineage>
</organism>
<feature type="transmembrane region" description="Helical" evidence="5">
    <location>
        <begin position="86"/>
        <end position="109"/>
    </location>
</feature>